<protein>
    <recommendedName>
        <fullName evidence="4">Peptidoglycan hydrolase</fullName>
    </recommendedName>
</protein>
<evidence type="ECO:0000259" key="5">
    <source>
        <dbReference type="PROSITE" id="PS51782"/>
    </source>
</evidence>
<feature type="domain" description="LysM" evidence="5">
    <location>
        <begin position="176"/>
        <end position="219"/>
    </location>
</feature>
<gene>
    <name evidence="6" type="ORF">ACFSSE_01165</name>
</gene>
<dbReference type="PANTHER" id="PTHR33308:SF9">
    <property type="entry name" value="PEPTIDOGLYCAN HYDROLASE FLGJ"/>
    <property type="match status" value="1"/>
</dbReference>
<accession>A0ABW5TMV3</accession>
<dbReference type="Proteomes" id="UP001597546">
    <property type="component" value="Unassembled WGS sequence"/>
</dbReference>
<evidence type="ECO:0000256" key="4">
    <source>
        <dbReference type="ARBA" id="ARBA00032108"/>
    </source>
</evidence>
<name>A0ABW5TMV3_9SPHI</name>
<dbReference type="Pfam" id="PF01476">
    <property type="entry name" value="LysM"/>
    <property type="match status" value="1"/>
</dbReference>
<evidence type="ECO:0000256" key="1">
    <source>
        <dbReference type="ARBA" id="ARBA00022529"/>
    </source>
</evidence>
<keyword evidence="1" id="KW-0929">Antimicrobial</keyword>
<dbReference type="Pfam" id="PF01832">
    <property type="entry name" value="Glucosaminidase"/>
    <property type="match status" value="1"/>
</dbReference>
<keyword evidence="2" id="KW-0081">Bacteriolytic enzyme</keyword>
<organism evidence="6 7">
    <name type="scientific">Pedobacter alpinus</name>
    <dbReference type="NCBI Taxonomy" id="1590643"/>
    <lineage>
        <taxon>Bacteria</taxon>
        <taxon>Pseudomonadati</taxon>
        <taxon>Bacteroidota</taxon>
        <taxon>Sphingobacteriia</taxon>
        <taxon>Sphingobacteriales</taxon>
        <taxon>Sphingobacteriaceae</taxon>
        <taxon>Pedobacter</taxon>
    </lineage>
</organism>
<dbReference type="SMART" id="SM00257">
    <property type="entry name" value="LysM"/>
    <property type="match status" value="1"/>
</dbReference>
<sequence>MIKKNIFILFVFISYGVFGQSVTQNYIDTNKDKAIALMNEHHVPASIILAVAIHESASGTSKIARYLNNHFGIKGPNSNTQIKSAYRDFDKIEDSYDYFIEFLRSRSKFNVLFESYTEYDYKNWAKGIQRGGYAASRSWASQIIATINRYNLQELDNRPDDYIEPTEPVEVIAVQKTYKVKSGDTLSTIAKKYHTTTKKLILKNRLKTTVLQIGQKLKI</sequence>
<reference evidence="7" key="1">
    <citation type="journal article" date="2019" name="Int. J. Syst. Evol. Microbiol.">
        <title>The Global Catalogue of Microorganisms (GCM) 10K type strain sequencing project: providing services to taxonomists for standard genome sequencing and annotation.</title>
        <authorList>
            <consortium name="The Broad Institute Genomics Platform"/>
            <consortium name="The Broad Institute Genome Sequencing Center for Infectious Disease"/>
            <person name="Wu L."/>
            <person name="Ma J."/>
        </authorList>
    </citation>
    <scope>NUCLEOTIDE SEQUENCE [LARGE SCALE GENOMIC DNA]</scope>
    <source>
        <strain evidence="7">KCTC 42456</strain>
    </source>
</reference>
<dbReference type="InterPro" id="IPR036779">
    <property type="entry name" value="LysM_dom_sf"/>
</dbReference>
<dbReference type="InterPro" id="IPR018392">
    <property type="entry name" value="LysM"/>
</dbReference>
<comment type="caution">
    <text evidence="6">The sequence shown here is derived from an EMBL/GenBank/DDBJ whole genome shotgun (WGS) entry which is preliminary data.</text>
</comment>
<dbReference type="PROSITE" id="PS51782">
    <property type="entry name" value="LYSM"/>
    <property type="match status" value="1"/>
</dbReference>
<dbReference type="RefSeq" id="WP_379040980.1">
    <property type="nucleotide sequence ID" value="NZ_JBHSKW010000005.1"/>
</dbReference>
<dbReference type="Gene3D" id="3.10.350.10">
    <property type="entry name" value="LysM domain"/>
    <property type="match status" value="1"/>
</dbReference>
<keyword evidence="7" id="KW-1185">Reference proteome</keyword>
<dbReference type="EMBL" id="JBHULV010000008">
    <property type="protein sequence ID" value="MFD2730303.1"/>
    <property type="molecule type" value="Genomic_DNA"/>
</dbReference>
<dbReference type="InterPro" id="IPR051056">
    <property type="entry name" value="Glycosyl_Hydrolase_73"/>
</dbReference>
<dbReference type="InterPro" id="IPR002901">
    <property type="entry name" value="MGlyc_endo_b_GlcNAc-like_dom"/>
</dbReference>
<proteinExistence type="predicted"/>
<dbReference type="PANTHER" id="PTHR33308">
    <property type="entry name" value="PEPTIDOGLYCAN HYDROLASE FLGJ"/>
    <property type="match status" value="1"/>
</dbReference>
<dbReference type="CDD" id="cd00118">
    <property type="entry name" value="LysM"/>
    <property type="match status" value="1"/>
</dbReference>
<dbReference type="Gene3D" id="1.10.530.10">
    <property type="match status" value="1"/>
</dbReference>
<keyword evidence="3" id="KW-0378">Hydrolase</keyword>
<evidence type="ECO:0000313" key="7">
    <source>
        <dbReference type="Proteomes" id="UP001597546"/>
    </source>
</evidence>
<evidence type="ECO:0000313" key="6">
    <source>
        <dbReference type="EMBL" id="MFD2730303.1"/>
    </source>
</evidence>
<dbReference type="SMART" id="SM00047">
    <property type="entry name" value="LYZ2"/>
    <property type="match status" value="1"/>
</dbReference>
<evidence type="ECO:0000256" key="3">
    <source>
        <dbReference type="ARBA" id="ARBA00022801"/>
    </source>
</evidence>
<evidence type="ECO:0000256" key="2">
    <source>
        <dbReference type="ARBA" id="ARBA00022638"/>
    </source>
</evidence>
<dbReference type="SUPFAM" id="SSF54106">
    <property type="entry name" value="LysM domain"/>
    <property type="match status" value="1"/>
</dbReference>